<organism evidence="1 2">
    <name type="scientific">Helicobacter pylori NQ4200</name>
    <dbReference type="NCBI Taxonomy" id="992024"/>
    <lineage>
        <taxon>Bacteria</taxon>
        <taxon>Pseudomonadati</taxon>
        <taxon>Campylobacterota</taxon>
        <taxon>Epsilonproteobacteria</taxon>
        <taxon>Campylobacterales</taxon>
        <taxon>Helicobacteraceae</taxon>
        <taxon>Helicobacter</taxon>
    </lineage>
</organism>
<dbReference type="EMBL" id="AKNS01000012">
    <property type="protein sequence ID" value="EJB27084.1"/>
    <property type="molecule type" value="Genomic_DNA"/>
</dbReference>
<comment type="caution">
    <text evidence="1">The sequence shown here is derived from an EMBL/GenBank/DDBJ whole genome shotgun (WGS) entry which is preliminary data.</text>
</comment>
<protein>
    <submittedName>
        <fullName evidence="1">Uncharacterized protein</fullName>
    </submittedName>
</protein>
<evidence type="ECO:0000313" key="1">
    <source>
        <dbReference type="EMBL" id="EJB27084.1"/>
    </source>
</evidence>
<dbReference type="PATRIC" id="fig|992024.3.peg.1269"/>
<accession>I9Q1D8</accession>
<dbReference type="Proteomes" id="UP000003358">
    <property type="component" value="Unassembled WGS sequence"/>
</dbReference>
<reference evidence="1 2" key="1">
    <citation type="journal article" date="2013" name="Pathog. Dis.">
        <title>Genome sequences of 65 Helicobacter pylori strains isolated from asymptomatic individuals and patients with gastric cancer, peptic ulcer disease, or gastritis.</title>
        <authorList>
            <person name="Blanchard T.G."/>
            <person name="Czinn S.J."/>
            <person name="Correa P."/>
            <person name="Nakazawa T."/>
            <person name="Keelan M."/>
            <person name="Morningstar L."/>
            <person name="Santana-Cruz I."/>
            <person name="Maroo A."/>
            <person name="McCracken C."/>
            <person name="Shefchek K."/>
            <person name="Daugherty S."/>
            <person name="Song Y."/>
            <person name="Fraser C.M."/>
            <person name="Fricke W.F."/>
        </authorList>
    </citation>
    <scope>NUCLEOTIDE SEQUENCE [LARGE SCALE GENOMIC DNA]</scope>
    <source>
        <strain evidence="1 2">NQ4200</strain>
    </source>
</reference>
<name>I9Q1D8_HELPX</name>
<proteinExistence type="predicted"/>
<evidence type="ECO:0000313" key="2">
    <source>
        <dbReference type="Proteomes" id="UP000003358"/>
    </source>
</evidence>
<dbReference type="AlphaFoldDB" id="I9Q1D8"/>
<gene>
    <name evidence="1" type="ORF">HPNQ4200_1320</name>
</gene>
<sequence>MKPLKAWIKTPLALLFKTFLPISAVQYPYLQKQYCHFSKRGKIS</sequence>